<keyword evidence="2" id="KW-1185">Reference proteome</keyword>
<evidence type="ECO:0000313" key="2">
    <source>
        <dbReference type="Proteomes" id="UP000070366"/>
    </source>
</evidence>
<dbReference type="STRING" id="626937.HMPREF3293_01049"/>
<proteinExistence type="predicted"/>
<gene>
    <name evidence="1" type="ORF">HMPREF3293_01049</name>
</gene>
<protein>
    <submittedName>
        <fullName evidence="1">Uncharacterized protein</fullName>
    </submittedName>
</protein>
<comment type="caution">
    <text evidence="1">The sequence shown here is derived from an EMBL/GenBank/DDBJ whole genome shotgun (WGS) entry which is preliminary data.</text>
</comment>
<reference evidence="2" key="1">
    <citation type="submission" date="2016-02" db="EMBL/GenBank/DDBJ databases">
        <authorList>
            <person name="Mitreva M."/>
            <person name="Pepin K.H."/>
            <person name="Mihindukulasuriya K.A."/>
            <person name="Fulton R."/>
            <person name="Fronick C."/>
            <person name="O'Laughlin M."/>
            <person name="Miner T."/>
            <person name="Herter B."/>
            <person name="Rosa B.A."/>
            <person name="Cordes M."/>
            <person name="Tomlinson C."/>
            <person name="Wollam A."/>
            <person name="Palsikar V.B."/>
            <person name="Mardis E.R."/>
            <person name="Wilson R.K."/>
        </authorList>
    </citation>
    <scope>NUCLEOTIDE SEQUENCE [LARGE SCALE GENOMIC DNA]</scope>
    <source>
        <strain evidence="2">DSM 22607</strain>
    </source>
</reference>
<dbReference type="EMBL" id="LSZW01000047">
    <property type="protein sequence ID" value="KXK66312.1"/>
    <property type="molecule type" value="Genomic_DNA"/>
</dbReference>
<dbReference type="RefSeq" id="WP_156468697.1">
    <property type="nucleotide sequence ID" value="NZ_CABMOF010000003.1"/>
</dbReference>
<dbReference type="Proteomes" id="UP000070366">
    <property type="component" value="Unassembled WGS sequence"/>
</dbReference>
<dbReference type="AlphaFoldDB" id="A0A136Q6P5"/>
<name>A0A136Q6P5_9FIRM</name>
<accession>A0A136Q6P5</accession>
<organism evidence="1 2">
    <name type="scientific">Christensenella minuta</name>
    <dbReference type="NCBI Taxonomy" id="626937"/>
    <lineage>
        <taxon>Bacteria</taxon>
        <taxon>Bacillati</taxon>
        <taxon>Bacillota</taxon>
        <taxon>Clostridia</taxon>
        <taxon>Christensenellales</taxon>
        <taxon>Christensenellaceae</taxon>
        <taxon>Christensenella</taxon>
    </lineage>
</organism>
<evidence type="ECO:0000313" key="1">
    <source>
        <dbReference type="EMBL" id="KXK66312.1"/>
    </source>
</evidence>
<sequence length="50" mass="5368">MKERKRRVFITLLPAGKFFLTVCVQTAAVETGAAGQAEQTSGIQRACAGR</sequence>